<name>A0AAU9XM67_9CNID</name>
<comment type="caution">
    <text evidence="1">The sequence shown here is derived from an EMBL/GenBank/DDBJ whole genome shotgun (WGS) entry which is preliminary data.</text>
</comment>
<keyword evidence="2" id="KW-1185">Reference proteome</keyword>
<dbReference type="EMBL" id="CALNXJ010000048">
    <property type="protein sequence ID" value="CAH3150923.1"/>
    <property type="molecule type" value="Genomic_DNA"/>
</dbReference>
<dbReference type="AlphaFoldDB" id="A0AAU9XM67"/>
<dbReference type="Proteomes" id="UP001159428">
    <property type="component" value="Unassembled WGS sequence"/>
</dbReference>
<sequence>MAYLSKVLLLNQERVNSMESKTLKTRTKVNTVRGRPAVRELYERSIYERTHDYELYRVFRRDREPSRIPVRTLKCLRNKSRKLMEFVYKRILPSIPKSSKLQCYTHVKVRKFSKIEKHKCKRSTKIINLNKITQHETVLLNCSRRVYQRIIKWKYKAREYLLLFPCRRVMCLYKTETNISNYCKIKLTTDMEKNPGPISLYIDTKYFTECVL</sequence>
<proteinExistence type="predicted"/>
<evidence type="ECO:0000313" key="1">
    <source>
        <dbReference type="EMBL" id="CAH3150923.1"/>
    </source>
</evidence>
<protein>
    <recommendedName>
        <fullName evidence="3">Ribosomal protein S14</fullName>
    </recommendedName>
</protein>
<evidence type="ECO:0008006" key="3">
    <source>
        <dbReference type="Google" id="ProtNLM"/>
    </source>
</evidence>
<reference evidence="1 2" key="1">
    <citation type="submission" date="2022-05" db="EMBL/GenBank/DDBJ databases">
        <authorList>
            <consortium name="Genoscope - CEA"/>
            <person name="William W."/>
        </authorList>
    </citation>
    <scope>NUCLEOTIDE SEQUENCE [LARGE SCALE GENOMIC DNA]</scope>
</reference>
<evidence type="ECO:0000313" key="2">
    <source>
        <dbReference type="Proteomes" id="UP001159428"/>
    </source>
</evidence>
<organism evidence="1 2">
    <name type="scientific">Pocillopora meandrina</name>
    <dbReference type="NCBI Taxonomy" id="46732"/>
    <lineage>
        <taxon>Eukaryota</taxon>
        <taxon>Metazoa</taxon>
        <taxon>Cnidaria</taxon>
        <taxon>Anthozoa</taxon>
        <taxon>Hexacorallia</taxon>
        <taxon>Scleractinia</taxon>
        <taxon>Astrocoeniina</taxon>
        <taxon>Pocilloporidae</taxon>
        <taxon>Pocillopora</taxon>
    </lineage>
</organism>
<accession>A0AAU9XM67</accession>
<gene>
    <name evidence="1" type="ORF">PMEA_00025013</name>
</gene>